<dbReference type="KEGG" id="tuz:TUZN_1776"/>
<proteinExistence type="predicted"/>
<reference key="2">
    <citation type="submission" date="2011-03" db="EMBL/GenBank/DDBJ databases">
        <title>Complete genome sequence of the thermoacidophilic crenarchaeon Thermoproteus uzoniensis 768-20.</title>
        <authorList>
            <person name="Mardanov A.V."/>
            <person name="Gumerov V.M."/>
            <person name="Beletsky A.V."/>
            <person name="Prokofeva M.I."/>
            <person name="Bonch-Osmolovskaya E.A."/>
            <person name="Ravin N.V."/>
            <person name="Skryabin K.G."/>
        </authorList>
    </citation>
    <scope>NUCLEOTIDE SEQUENCE</scope>
    <source>
        <strain>768-20</strain>
    </source>
</reference>
<organism evidence="2 3">
    <name type="scientific">Thermoproteus uzoniensis (strain 768-20)</name>
    <dbReference type="NCBI Taxonomy" id="999630"/>
    <lineage>
        <taxon>Archaea</taxon>
        <taxon>Thermoproteota</taxon>
        <taxon>Thermoprotei</taxon>
        <taxon>Thermoproteales</taxon>
        <taxon>Thermoproteaceae</taxon>
        <taxon>Thermoproteus</taxon>
    </lineage>
</organism>
<dbReference type="HOGENOM" id="CLU_1217642_0_0_2"/>
<evidence type="ECO:0000256" key="1">
    <source>
        <dbReference type="SAM" id="Phobius"/>
    </source>
</evidence>
<feature type="transmembrane region" description="Helical" evidence="1">
    <location>
        <begin position="14"/>
        <end position="41"/>
    </location>
</feature>
<gene>
    <name evidence="2" type="ordered locus">TUZN_1776</name>
</gene>
<feature type="transmembrane region" description="Helical" evidence="1">
    <location>
        <begin position="149"/>
        <end position="175"/>
    </location>
</feature>
<evidence type="ECO:0008006" key="4">
    <source>
        <dbReference type="Google" id="ProtNLM"/>
    </source>
</evidence>
<feature type="transmembrane region" description="Helical" evidence="1">
    <location>
        <begin position="187"/>
        <end position="220"/>
    </location>
</feature>
<dbReference type="OrthoDB" id="386235at2157"/>
<reference evidence="2 3" key="1">
    <citation type="journal article" date="2011" name="J. Bacteriol.">
        <title>Complete genome sequence of the thermoacidophilic crenarchaeon Thermoproteus uzoniensis 768-20.</title>
        <authorList>
            <person name="Mardanov A.V."/>
            <person name="Gumerov V.M."/>
            <person name="Beletsky A.V."/>
            <person name="Prokofeva M.I."/>
            <person name="Bonch-Osmolovskaya E.A."/>
            <person name="Ravin N.V."/>
            <person name="Skryabin K.G."/>
        </authorList>
    </citation>
    <scope>NUCLEOTIDE SEQUENCE [LARGE SCALE GENOMIC DNA]</scope>
    <source>
        <strain evidence="2 3">768-20</strain>
    </source>
</reference>
<dbReference type="RefSeq" id="WP_013680572.1">
    <property type="nucleotide sequence ID" value="NC_015315.1"/>
</dbReference>
<keyword evidence="1" id="KW-0472">Membrane</keyword>
<dbReference type="AlphaFoldDB" id="F2L3J8"/>
<feature type="transmembrane region" description="Helical" evidence="1">
    <location>
        <begin position="61"/>
        <end position="93"/>
    </location>
</feature>
<name>F2L3J8_THEU7</name>
<dbReference type="eggNOG" id="arCOG07015">
    <property type="taxonomic scope" value="Archaea"/>
</dbReference>
<protein>
    <recommendedName>
        <fullName evidence="4">DUF973 family protein</fullName>
    </recommendedName>
</protein>
<evidence type="ECO:0000313" key="3">
    <source>
        <dbReference type="Proteomes" id="UP000008138"/>
    </source>
</evidence>
<evidence type="ECO:0000313" key="2">
    <source>
        <dbReference type="EMBL" id="AEA13237.1"/>
    </source>
</evidence>
<sequence>MNFQEANKSLYRGYLYTLILSIIAGVAVLVELSSVIFSHLAPYWGSYVVPPSSPTPQESEFILTLISAIFTTIIISSISYLVIFFLFIFRGYMALHRLGIKWAEWLAWGPVILTIIGLALLGVIFWVLLNLPHWSSGSAPYPGVSMWGVVTAILAPLIALAAFGLFIDIVHILFLDNMYKYTQISKFHTAFILFIIALVLSFIPYVNIIGGILAFVEYIIEMLAYKEASEWAPPGQPQTPPGVSPASR</sequence>
<keyword evidence="3" id="KW-1185">Reference proteome</keyword>
<keyword evidence="1" id="KW-0812">Transmembrane</keyword>
<dbReference type="Proteomes" id="UP000008138">
    <property type="component" value="Chromosome"/>
</dbReference>
<feature type="transmembrane region" description="Helical" evidence="1">
    <location>
        <begin position="105"/>
        <end position="129"/>
    </location>
</feature>
<dbReference type="EMBL" id="CP002590">
    <property type="protein sequence ID" value="AEA13237.1"/>
    <property type="molecule type" value="Genomic_DNA"/>
</dbReference>
<keyword evidence="1" id="KW-1133">Transmembrane helix</keyword>
<dbReference type="GeneID" id="10361770"/>
<accession>F2L3J8</accession>